<dbReference type="PROSITE" id="PS50238">
    <property type="entry name" value="RHOGAP"/>
    <property type="match status" value="1"/>
</dbReference>
<dbReference type="PRINTS" id="PR00678">
    <property type="entry name" value="PI3KINASEP85"/>
</dbReference>
<organism evidence="5 6">
    <name type="scientific">Caerostris extrusa</name>
    <name type="common">Bark spider</name>
    <name type="synonym">Caerostris bankana</name>
    <dbReference type="NCBI Taxonomy" id="172846"/>
    <lineage>
        <taxon>Eukaryota</taxon>
        <taxon>Metazoa</taxon>
        <taxon>Ecdysozoa</taxon>
        <taxon>Arthropoda</taxon>
        <taxon>Chelicerata</taxon>
        <taxon>Arachnida</taxon>
        <taxon>Araneae</taxon>
        <taxon>Araneomorphae</taxon>
        <taxon>Entelegynae</taxon>
        <taxon>Araneoidea</taxon>
        <taxon>Araneidae</taxon>
        <taxon>Caerostris</taxon>
    </lineage>
</organism>
<dbReference type="PRINTS" id="PR00401">
    <property type="entry name" value="SH2DOMAIN"/>
</dbReference>
<dbReference type="SMART" id="SM00324">
    <property type="entry name" value="RhoGAP"/>
    <property type="match status" value="1"/>
</dbReference>
<feature type="domain" description="SH2" evidence="3">
    <location>
        <begin position="448"/>
        <end position="543"/>
    </location>
</feature>
<dbReference type="GO" id="GO:0008286">
    <property type="term" value="P:insulin receptor signaling pathway"/>
    <property type="evidence" value="ECO:0007669"/>
    <property type="project" value="TreeGrafter"/>
</dbReference>
<dbReference type="FunFam" id="3.30.505.10:FF:000100">
    <property type="entry name" value="phosphatidylinositol 3-kinase regulatory subunit gamma"/>
    <property type="match status" value="1"/>
</dbReference>
<dbReference type="PANTHER" id="PTHR10155:SF10">
    <property type="entry name" value="PI3K21B, ISOFORM B"/>
    <property type="match status" value="1"/>
</dbReference>
<dbReference type="InterPro" id="IPR036860">
    <property type="entry name" value="SH2_dom_sf"/>
</dbReference>
<dbReference type="GO" id="GO:0005942">
    <property type="term" value="C:phosphatidylinositol 3-kinase complex"/>
    <property type="evidence" value="ECO:0007669"/>
    <property type="project" value="TreeGrafter"/>
</dbReference>
<dbReference type="GO" id="GO:0046854">
    <property type="term" value="P:phosphatidylinositol phosphate biosynthetic process"/>
    <property type="evidence" value="ECO:0007669"/>
    <property type="project" value="TreeGrafter"/>
</dbReference>
<evidence type="ECO:0000259" key="3">
    <source>
        <dbReference type="PROSITE" id="PS50001"/>
    </source>
</evidence>
<feature type="domain" description="Rho-GAP" evidence="4">
    <location>
        <begin position="203"/>
        <end position="398"/>
    </location>
</feature>
<proteinExistence type="predicted"/>
<accession>A0AAV4W250</accession>
<evidence type="ECO:0000313" key="5">
    <source>
        <dbReference type="EMBL" id="GIY75540.1"/>
    </source>
</evidence>
<dbReference type="Proteomes" id="UP001054945">
    <property type="component" value="Unassembled WGS sequence"/>
</dbReference>
<dbReference type="SUPFAM" id="SSF55550">
    <property type="entry name" value="SH2 domain"/>
    <property type="match status" value="2"/>
</dbReference>
<feature type="domain" description="SH2" evidence="3">
    <location>
        <begin position="727"/>
        <end position="820"/>
    </location>
</feature>
<evidence type="ECO:0000256" key="2">
    <source>
        <dbReference type="PROSITE-ProRule" id="PRU00191"/>
    </source>
</evidence>
<dbReference type="Pfam" id="PF00620">
    <property type="entry name" value="RhoGAP"/>
    <property type="match status" value="1"/>
</dbReference>
<comment type="caution">
    <text evidence="5">The sequence shown here is derived from an EMBL/GenBank/DDBJ whole genome shotgun (WGS) entry which is preliminary data.</text>
</comment>
<evidence type="ECO:0000259" key="4">
    <source>
        <dbReference type="PROSITE" id="PS50238"/>
    </source>
</evidence>
<dbReference type="PROSITE" id="PS50001">
    <property type="entry name" value="SH2"/>
    <property type="match status" value="2"/>
</dbReference>
<keyword evidence="1 2" id="KW-0727">SH2 domain</keyword>
<name>A0AAV4W250_CAEEX</name>
<dbReference type="InterPro" id="IPR032498">
    <property type="entry name" value="PI3K_P85_iSH2"/>
</dbReference>
<dbReference type="Pfam" id="PF16454">
    <property type="entry name" value="PI3K_P85_iSH2"/>
    <property type="match status" value="1"/>
</dbReference>
<dbReference type="SUPFAM" id="SSF48350">
    <property type="entry name" value="GTPase activation domain, GAP"/>
    <property type="match status" value="1"/>
</dbReference>
<dbReference type="PANTHER" id="PTHR10155">
    <property type="entry name" value="PHOSPHATIDYLINOSITOL 3-KINASE REGULATORY SUBUNIT"/>
    <property type="match status" value="1"/>
</dbReference>
<dbReference type="InterPro" id="IPR008936">
    <property type="entry name" value="Rho_GTPase_activation_prot"/>
</dbReference>
<dbReference type="CDD" id="cd00159">
    <property type="entry name" value="RhoGAP"/>
    <property type="match status" value="1"/>
</dbReference>
<dbReference type="Gene3D" id="1.10.555.10">
    <property type="entry name" value="Rho GTPase activation protein"/>
    <property type="match status" value="1"/>
</dbReference>
<dbReference type="Gene3D" id="1.10.287.1490">
    <property type="match status" value="1"/>
</dbReference>
<sequence length="840" mass="95306">MQSCNGESNRVKLFLRRYNTVYKLPVISSNEEAGCQDPHVMRLHTFMHPCKEERHCCHCRTTSTDRTPFYGPGHWTFPALRGSDLVSRMSYESAVSQDVKMGIKEEFYQKAISAGVDHLGCSNSIQGGNLLKEDNLPTSGKHFENSISSFLHCEKCHLYLHNLMQKSYMCQVCGHSSHSPSSFGVLPQSHNKQESSATVVFGRELCSEFNVAEQHAPTLVLKCIQEIEFRAKQNPDIDLYSAYKCSTHSHNFCKMKQRFNEDPTNLDFKEYQLPFVTSALIKYLRELPNPVIPVQCYEKFVDASKIPLDKQCAMYLGELVQQLPVHHKVTLQTLMAHFCRVCSLQHSRGRRNFPDTMLRVLSHTLLRPSWECIEQLIQNSEAHMRVVKLLLLKGEWGEKPPDFTSYPAQPPHLGVILESPPSLLDVEKLHVAEKTRSPEDEALQKAEWFWGDITRDEVAEKLSTACDGTFLVRNSSNKGSGEYTLTLRKGGSNKLIKVYHKSGKYGFSEPLSFSSVVDLISHYQRVSLSHYNATLDTTLLHPYSRFAVGKNNDSSESSESHCKILKTLNQEYVNAAQLYDKFYKDYEKMQNEIAVKETLLEAVNDFVAMLENQLAACQKSGELSLCVESVESIKRRILVLQCHQRDLHSNLKHQSSYSRSLEREISALKPKLLFLYKQREQTQLHLQSQGMTKENINHILQDGSNAKKVTPKNSSAVELQHNDESTWLLQDCSRNDAEKLLAGKPSGTFLVRNSRTGDYALSIMVNGTVGHCLIRKTENGFGFAEPYSAHPTLRSLVLHYAQTSLEEHNCSLKTTLAYPIFCLEQYQPAKSHPPSIVDGP</sequence>
<dbReference type="Pfam" id="PF00017">
    <property type="entry name" value="SH2"/>
    <property type="match status" value="2"/>
</dbReference>
<dbReference type="AlphaFoldDB" id="A0AAV4W250"/>
<dbReference type="InterPro" id="IPR000198">
    <property type="entry name" value="RhoGAP_dom"/>
</dbReference>
<gene>
    <name evidence="5" type="primary">PIK3R1</name>
    <name evidence="5" type="ORF">CEXT_26472</name>
</gene>
<evidence type="ECO:0000256" key="1">
    <source>
        <dbReference type="ARBA" id="ARBA00022999"/>
    </source>
</evidence>
<keyword evidence="6" id="KW-1185">Reference proteome</keyword>
<evidence type="ECO:0000313" key="6">
    <source>
        <dbReference type="Proteomes" id="UP001054945"/>
    </source>
</evidence>
<dbReference type="SMART" id="SM00252">
    <property type="entry name" value="SH2"/>
    <property type="match status" value="2"/>
</dbReference>
<dbReference type="GO" id="GO:0046935">
    <property type="term" value="F:1-phosphatidylinositol-3-kinase regulator activity"/>
    <property type="evidence" value="ECO:0007669"/>
    <property type="project" value="TreeGrafter"/>
</dbReference>
<dbReference type="InterPro" id="IPR000980">
    <property type="entry name" value="SH2"/>
</dbReference>
<protein>
    <submittedName>
        <fullName evidence="5">Phosphatidylinositol 3-kinase regulatory subunit alpha</fullName>
    </submittedName>
</protein>
<dbReference type="FunFam" id="3.30.505.10:FF:000080">
    <property type="entry name" value="Pi3K21B, isoform C"/>
    <property type="match status" value="1"/>
</dbReference>
<dbReference type="EMBL" id="BPLR01015357">
    <property type="protein sequence ID" value="GIY75540.1"/>
    <property type="molecule type" value="Genomic_DNA"/>
</dbReference>
<dbReference type="Gene3D" id="3.30.505.10">
    <property type="entry name" value="SH2 domain"/>
    <property type="match status" value="2"/>
</dbReference>
<reference evidence="5 6" key="1">
    <citation type="submission" date="2021-06" db="EMBL/GenBank/DDBJ databases">
        <title>Caerostris extrusa draft genome.</title>
        <authorList>
            <person name="Kono N."/>
            <person name="Arakawa K."/>
        </authorList>
    </citation>
    <scope>NUCLEOTIDE SEQUENCE [LARGE SCALE GENOMIC DNA]</scope>
</reference>